<feature type="transmembrane region" description="Helical" evidence="8">
    <location>
        <begin position="201"/>
        <end position="221"/>
    </location>
</feature>
<dbReference type="InterPro" id="IPR004638">
    <property type="entry name" value="EmrB-like"/>
</dbReference>
<dbReference type="OrthoDB" id="102502at2"/>
<feature type="transmembrane region" description="Helical" evidence="8">
    <location>
        <begin position="12"/>
        <end position="37"/>
    </location>
</feature>
<feature type="transmembrane region" description="Helical" evidence="8">
    <location>
        <begin position="271"/>
        <end position="294"/>
    </location>
</feature>
<dbReference type="PANTHER" id="PTHR42718:SF9">
    <property type="entry name" value="MAJOR FACILITATOR SUPERFAMILY MULTIDRUG TRANSPORTER MFSC"/>
    <property type="match status" value="1"/>
</dbReference>
<feature type="transmembrane region" description="Helical" evidence="8">
    <location>
        <begin position="359"/>
        <end position="376"/>
    </location>
</feature>
<dbReference type="PROSITE" id="PS50850">
    <property type="entry name" value="MFS"/>
    <property type="match status" value="1"/>
</dbReference>
<comment type="subcellular location">
    <subcellularLocation>
        <location evidence="1">Cell membrane</location>
        <topology evidence="1">Multi-pass membrane protein</topology>
    </subcellularLocation>
</comment>
<dbReference type="InterPro" id="IPR011701">
    <property type="entry name" value="MFS"/>
</dbReference>
<dbReference type="GO" id="GO:0005886">
    <property type="term" value="C:plasma membrane"/>
    <property type="evidence" value="ECO:0007669"/>
    <property type="project" value="UniProtKB-SubCell"/>
</dbReference>
<dbReference type="InterPro" id="IPR020846">
    <property type="entry name" value="MFS_dom"/>
</dbReference>
<feature type="transmembrane region" description="Helical" evidence="8">
    <location>
        <begin position="397"/>
        <end position="420"/>
    </location>
</feature>
<dbReference type="InterPro" id="IPR036259">
    <property type="entry name" value="MFS_trans_sf"/>
</dbReference>
<keyword evidence="5 8" id="KW-0812">Transmembrane</keyword>
<evidence type="ECO:0000256" key="7">
    <source>
        <dbReference type="ARBA" id="ARBA00023136"/>
    </source>
</evidence>
<feature type="transmembrane region" description="Helical" evidence="8">
    <location>
        <begin position="81"/>
        <end position="104"/>
    </location>
</feature>
<feature type="transmembrane region" description="Helical" evidence="8">
    <location>
        <begin position="227"/>
        <end position="250"/>
    </location>
</feature>
<keyword evidence="6 8" id="KW-1133">Transmembrane helix</keyword>
<feature type="transmembrane region" description="Helical" evidence="8">
    <location>
        <begin position="169"/>
        <end position="189"/>
    </location>
</feature>
<feature type="transmembrane region" description="Helical" evidence="8">
    <location>
        <begin position="300"/>
        <end position="322"/>
    </location>
</feature>
<keyword evidence="3" id="KW-0813">Transport</keyword>
<dbReference type="PANTHER" id="PTHR42718">
    <property type="entry name" value="MAJOR FACILITATOR SUPERFAMILY MULTIDRUG TRANSPORTER MFSC"/>
    <property type="match status" value="1"/>
</dbReference>
<evidence type="ECO:0000256" key="5">
    <source>
        <dbReference type="ARBA" id="ARBA00022692"/>
    </source>
</evidence>
<evidence type="ECO:0000313" key="11">
    <source>
        <dbReference type="Proteomes" id="UP000286268"/>
    </source>
</evidence>
<dbReference type="EMBL" id="CP025746">
    <property type="protein sequence ID" value="QAA31845.1"/>
    <property type="molecule type" value="Genomic_DNA"/>
</dbReference>
<feature type="transmembrane region" description="Helical" evidence="8">
    <location>
        <begin position="448"/>
        <end position="469"/>
    </location>
</feature>
<dbReference type="FunFam" id="1.20.1720.10:FF:000021">
    <property type="entry name" value="Drug resistance transporter, EmrB/QacA subfamily"/>
    <property type="match status" value="1"/>
</dbReference>
<dbReference type="Gene3D" id="1.20.1720.10">
    <property type="entry name" value="Multidrug resistance protein D"/>
    <property type="match status" value="1"/>
</dbReference>
<dbReference type="PROSITE" id="PS51257">
    <property type="entry name" value="PROKAR_LIPOPROTEIN"/>
    <property type="match status" value="1"/>
</dbReference>
<dbReference type="PRINTS" id="PR01036">
    <property type="entry name" value="TCRTETB"/>
</dbReference>
<evidence type="ECO:0000256" key="6">
    <source>
        <dbReference type="ARBA" id="ARBA00022989"/>
    </source>
</evidence>
<keyword evidence="4" id="KW-1003">Cell membrane</keyword>
<dbReference type="AlphaFoldDB" id="A0A3R5X1A1"/>
<dbReference type="Gene3D" id="1.20.1250.20">
    <property type="entry name" value="MFS general substrate transporter like domains"/>
    <property type="match status" value="1"/>
</dbReference>
<dbReference type="GO" id="GO:0022857">
    <property type="term" value="F:transmembrane transporter activity"/>
    <property type="evidence" value="ECO:0007669"/>
    <property type="project" value="InterPro"/>
</dbReference>
<evidence type="ECO:0000259" key="9">
    <source>
        <dbReference type="PROSITE" id="PS50850"/>
    </source>
</evidence>
<evidence type="ECO:0000256" key="1">
    <source>
        <dbReference type="ARBA" id="ARBA00004651"/>
    </source>
</evidence>
<evidence type="ECO:0000256" key="2">
    <source>
        <dbReference type="ARBA" id="ARBA00008537"/>
    </source>
</evidence>
<evidence type="ECO:0000313" key="10">
    <source>
        <dbReference type="EMBL" id="QAA31845.1"/>
    </source>
</evidence>
<reference evidence="10 11" key="1">
    <citation type="submission" date="2018-01" db="EMBL/GenBank/DDBJ databases">
        <title>Genome Sequencing and Assembly of Anaerobacter polyendosporus strain CT4.</title>
        <authorList>
            <person name="Tachaapaikoon C."/>
            <person name="Sutheeworapong S."/>
            <person name="Jenjaroenpun P."/>
            <person name="Wongsurawat T."/>
            <person name="Nookeaw I."/>
            <person name="Cheawchanlertfa P."/>
            <person name="Kosugi A."/>
            <person name="Cheevadhanarak S."/>
            <person name="Ratanakhanokchai K."/>
        </authorList>
    </citation>
    <scope>NUCLEOTIDE SEQUENCE [LARGE SCALE GENOMIC DNA]</scope>
    <source>
        <strain evidence="10 11">CT4</strain>
    </source>
</reference>
<feature type="transmembrane region" description="Helical" evidence="8">
    <location>
        <begin position="49"/>
        <end position="69"/>
    </location>
</feature>
<evidence type="ECO:0000256" key="8">
    <source>
        <dbReference type="SAM" id="Phobius"/>
    </source>
</evidence>
<protein>
    <submittedName>
        <fullName evidence="10">MFS transporter</fullName>
    </submittedName>
</protein>
<dbReference type="KEGG" id="cmah:C1I91_09400"/>
<dbReference type="NCBIfam" id="TIGR00711">
    <property type="entry name" value="efflux_EmrB"/>
    <property type="match status" value="1"/>
</dbReference>
<keyword evidence="7 8" id="KW-0472">Membrane</keyword>
<proteinExistence type="inferred from homology"/>
<accession>A0A3R5X1A1</accession>
<dbReference type="CDD" id="cd17321">
    <property type="entry name" value="MFS_MMR_MDR_like"/>
    <property type="match status" value="1"/>
</dbReference>
<dbReference type="Pfam" id="PF07690">
    <property type="entry name" value="MFS_1"/>
    <property type="match status" value="1"/>
</dbReference>
<keyword evidence="11" id="KW-1185">Reference proteome</keyword>
<feature type="domain" description="Major facilitator superfamily (MFS) profile" evidence="9">
    <location>
        <begin position="15"/>
        <end position="472"/>
    </location>
</feature>
<dbReference type="SUPFAM" id="SSF103473">
    <property type="entry name" value="MFS general substrate transporter"/>
    <property type="match status" value="1"/>
</dbReference>
<comment type="similarity">
    <text evidence="2">Belongs to the major facilitator superfamily. EmrB family.</text>
</comment>
<name>A0A3R5X1A1_9CLOT</name>
<feature type="transmembrane region" description="Helical" evidence="8">
    <location>
        <begin position="334"/>
        <end position="353"/>
    </location>
</feature>
<dbReference type="RefSeq" id="WP_128212640.1">
    <property type="nucleotide sequence ID" value="NZ_CP025746.1"/>
</dbReference>
<dbReference type="Proteomes" id="UP000286268">
    <property type="component" value="Chromosome"/>
</dbReference>
<evidence type="ECO:0000256" key="3">
    <source>
        <dbReference type="ARBA" id="ARBA00022448"/>
    </source>
</evidence>
<organism evidence="10 11">
    <name type="scientific">Clostridium manihotivorum</name>
    <dbReference type="NCBI Taxonomy" id="2320868"/>
    <lineage>
        <taxon>Bacteria</taxon>
        <taxon>Bacillati</taxon>
        <taxon>Bacillota</taxon>
        <taxon>Clostridia</taxon>
        <taxon>Eubacteriales</taxon>
        <taxon>Clostridiaceae</taxon>
        <taxon>Clostridium</taxon>
    </lineage>
</organism>
<evidence type="ECO:0000256" key="4">
    <source>
        <dbReference type="ARBA" id="ARBA00022475"/>
    </source>
</evidence>
<gene>
    <name evidence="10" type="ORF">C1I91_09400</name>
</gene>
<sequence>MENVNEKIYKNRWLILFNVVLMTFMSCLDSSIVNVALPVMSKKLSVNMASIEWVVTSYLITISSIILIFGRLGDIKGKTKVFSFGIIMFTIGSLMCGLSNSLWFLVLARIIQAVGASATMSTSQGIITNVFPANERGKALGMSGTAVALGTMVGPPLGGFIVYLVSWKYIFLINVPIGLVAFAMSYKILPKAQGNKSEEKLDLKGAALFTIFVVMLFVAIIKGQQLGYGSPIILGSFLIAILAFIAFIFVEKTVAEPMLDLSIFKNKLFSLSIFCGFISFIAISCPNIIQPFYLQDVMKLSSSVTGLFMMVSPIILAFVAPISGHLSDKIGSEILTFIGLVASSLGLFLMSTLNQNSSMIILVIFLIALSLGNGMFQSPNNSLVMSTVPKNKLGIAGSINALVRNLGMNFGISLSTAILYNRMSYKIGYQVANFVEGREDVFVYGMRYSYIAACVICATGAVITAFRLYNNRASKKNVFENVEKVS</sequence>